<dbReference type="PROSITE" id="PS00485">
    <property type="entry name" value="A_DEAMINASE"/>
    <property type="match status" value="1"/>
</dbReference>
<dbReference type="GO" id="GO:0046872">
    <property type="term" value="F:metal ion binding"/>
    <property type="evidence" value="ECO:0007669"/>
    <property type="project" value="UniProtKB-KW"/>
</dbReference>
<reference evidence="12" key="1">
    <citation type="submission" date="2015-02" db="EMBL/GenBank/DDBJ databases">
        <title>Genome sequencing for Strongylocentrotus purpuratus.</title>
        <authorList>
            <person name="Murali S."/>
            <person name="Liu Y."/>
            <person name="Vee V."/>
            <person name="English A."/>
            <person name="Wang M."/>
            <person name="Skinner E."/>
            <person name="Han Y."/>
            <person name="Muzny D.M."/>
            <person name="Worley K.C."/>
            <person name="Gibbs R.A."/>
        </authorList>
    </citation>
    <scope>NUCLEOTIDE SEQUENCE</scope>
</reference>
<keyword evidence="12" id="KW-1185">Reference proteome</keyword>
<comment type="pathway">
    <text evidence="2">Purine metabolism; IMP biosynthesis via salvage pathway; IMP from AMP: step 1/1.</text>
</comment>
<evidence type="ECO:0000256" key="9">
    <source>
        <dbReference type="PIRNR" id="PIRNR001251"/>
    </source>
</evidence>
<dbReference type="KEGG" id="spu:587814"/>
<dbReference type="Pfam" id="PF19326">
    <property type="entry name" value="AMP_deaminase"/>
    <property type="match status" value="1"/>
</dbReference>
<dbReference type="InterPro" id="IPR006329">
    <property type="entry name" value="AMPD"/>
</dbReference>
<dbReference type="EnsemblMetazoa" id="XM_030977610">
    <property type="protein sequence ID" value="XP_030833470"/>
    <property type="gene ID" value="LOC587814"/>
</dbReference>
<dbReference type="GO" id="GO:0046033">
    <property type="term" value="P:AMP metabolic process"/>
    <property type="evidence" value="ECO:0000318"/>
    <property type="project" value="GO_Central"/>
</dbReference>
<dbReference type="InParanoid" id="A0A7M7N9U8"/>
<dbReference type="EC" id="3.5.4.6" evidence="9"/>
<dbReference type="Gene3D" id="3.20.20.140">
    <property type="entry name" value="Metal-dependent hydrolases"/>
    <property type="match status" value="1"/>
</dbReference>
<keyword evidence="7" id="KW-0546">Nucleotide metabolism</keyword>
<evidence type="ECO:0000256" key="6">
    <source>
        <dbReference type="ARBA" id="ARBA00022833"/>
    </source>
</evidence>
<dbReference type="OrthoDB" id="1723809at2759"/>
<evidence type="ECO:0000256" key="8">
    <source>
        <dbReference type="ARBA" id="ARBA00054146"/>
    </source>
</evidence>
<keyword evidence="5 9" id="KW-0378">Hydrolase</keyword>
<dbReference type="GO" id="GO:0005829">
    <property type="term" value="C:cytosol"/>
    <property type="evidence" value="ECO:0000318"/>
    <property type="project" value="GO_Central"/>
</dbReference>
<name>A0A7M7N9U8_STRPU</name>
<evidence type="ECO:0000313" key="12">
    <source>
        <dbReference type="Proteomes" id="UP000007110"/>
    </source>
</evidence>
<evidence type="ECO:0000256" key="4">
    <source>
        <dbReference type="ARBA" id="ARBA00022723"/>
    </source>
</evidence>
<feature type="compositionally biased region" description="Basic and acidic residues" evidence="10">
    <location>
        <begin position="47"/>
        <end position="58"/>
    </location>
</feature>
<keyword evidence="4 9" id="KW-0479">Metal-binding</keyword>
<feature type="region of interest" description="Disordered" evidence="10">
    <location>
        <begin position="141"/>
        <end position="166"/>
    </location>
</feature>
<dbReference type="PANTHER" id="PTHR11359:SF0">
    <property type="entry name" value="AMP DEAMINASE"/>
    <property type="match status" value="1"/>
</dbReference>
<reference evidence="11" key="2">
    <citation type="submission" date="2021-01" db="UniProtKB">
        <authorList>
            <consortium name="EnsemblMetazoa"/>
        </authorList>
    </citation>
    <scope>IDENTIFICATION</scope>
</reference>
<dbReference type="Gene3D" id="4.10.800.20">
    <property type="match status" value="1"/>
</dbReference>
<evidence type="ECO:0000313" key="11">
    <source>
        <dbReference type="EnsemblMetazoa" id="XP_030833470"/>
    </source>
</evidence>
<evidence type="ECO:0000256" key="7">
    <source>
        <dbReference type="ARBA" id="ARBA00023080"/>
    </source>
</evidence>
<evidence type="ECO:0000256" key="2">
    <source>
        <dbReference type="ARBA" id="ARBA00004955"/>
    </source>
</evidence>
<keyword evidence="6" id="KW-0862">Zinc</keyword>
<evidence type="ECO:0000256" key="10">
    <source>
        <dbReference type="SAM" id="MobiDB-lite"/>
    </source>
</evidence>
<organism evidence="11 12">
    <name type="scientific">Strongylocentrotus purpuratus</name>
    <name type="common">Purple sea urchin</name>
    <dbReference type="NCBI Taxonomy" id="7668"/>
    <lineage>
        <taxon>Eukaryota</taxon>
        <taxon>Metazoa</taxon>
        <taxon>Echinodermata</taxon>
        <taxon>Eleutherozoa</taxon>
        <taxon>Echinozoa</taxon>
        <taxon>Echinoidea</taxon>
        <taxon>Euechinoidea</taxon>
        <taxon>Echinacea</taxon>
        <taxon>Camarodonta</taxon>
        <taxon>Echinidea</taxon>
        <taxon>Strongylocentrotidae</taxon>
        <taxon>Strongylocentrotus</taxon>
    </lineage>
</organism>
<feature type="region of interest" description="Disordered" evidence="10">
    <location>
        <begin position="267"/>
        <end position="286"/>
    </location>
</feature>
<feature type="compositionally biased region" description="Polar residues" evidence="10">
    <location>
        <begin position="60"/>
        <end position="76"/>
    </location>
</feature>
<dbReference type="CTD" id="271"/>
<dbReference type="SUPFAM" id="SSF51556">
    <property type="entry name" value="Metallo-dependent hydrolases"/>
    <property type="match status" value="1"/>
</dbReference>
<comment type="catalytic activity">
    <reaction evidence="9">
        <text>AMP + H2O + H(+) = IMP + NH4(+)</text>
        <dbReference type="Rhea" id="RHEA:14777"/>
        <dbReference type="ChEBI" id="CHEBI:15377"/>
        <dbReference type="ChEBI" id="CHEBI:15378"/>
        <dbReference type="ChEBI" id="CHEBI:28938"/>
        <dbReference type="ChEBI" id="CHEBI:58053"/>
        <dbReference type="ChEBI" id="CHEBI:456215"/>
        <dbReference type="EC" id="3.5.4.6"/>
    </reaction>
</comment>
<dbReference type="InterPro" id="IPR006650">
    <property type="entry name" value="A/AMP_deam_AS"/>
</dbReference>
<dbReference type="CDD" id="cd01319">
    <property type="entry name" value="AMPD"/>
    <property type="match status" value="1"/>
</dbReference>
<dbReference type="Proteomes" id="UP000007110">
    <property type="component" value="Unassembled WGS sequence"/>
</dbReference>
<dbReference type="RefSeq" id="XP_030833470.1">
    <property type="nucleotide sequence ID" value="XM_030977610.1"/>
</dbReference>
<comment type="similarity">
    <text evidence="3 9">Belongs to the metallo-dependent hydrolases superfamily. Adenosine and AMP deaminases family.</text>
</comment>
<evidence type="ECO:0000256" key="1">
    <source>
        <dbReference type="ARBA" id="ARBA00001947"/>
    </source>
</evidence>
<dbReference type="InterPro" id="IPR032466">
    <property type="entry name" value="Metal_Hydrolase"/>
</dbReference>
<dbReference type="GO" id="GO:0003876">
    <property type="term" value="F:AMP deaminase activity"/>
    <property type="evidence" value="ECO:0000318"/>
    <property type="project" value="GO_Central"/>
</dbReference>
<feature type="region of interest" description="Disordered" evidence="10">
    <location>
        <begin position="1"/>
        <end position="32"/>
    </location>
</feature>
<feature type="region of interest" description="Disordered" evidence="10">
    <location>
        <begin position="47"/>
        <end position="90"/>
    </location>
</feature>
<dbReference type="PANTHER" id="PTHR11359">
    <property type="entry name" value="AMP DEAMINASE"/>
    <property type="match status" value="1"/>
</dbReference>
<dbReference type="GO" id="GO:0032264">
    <property type="term" value="P:IMP salvage"/>
    <property type="evidence" value="ECO:0007669"/>
    <property type="project" value="UniProtKB-UniPathway"/>
</dbReference>
<evidence type="ECO:0000256" key="5">
    <source>
        <dbReference type="ARBA" id="ARBA00022801"/>
    </source>
</evidence>
<dbReference type="NCBIfam" id="TIGR01429">
    <property type="entry name" value="AMP_deaminase"/>
    <property type="match status" value="1"/>
</dbReference>
<comment type="cofactor">
    <cofactor evidence="1 9">
        <name>Zn(2+)</name>
        <dbReference type="ChEBI" id="CHEBI:29105"/>
    </cofactor>
</comment>
<dbReference type="GeneID" id="587814"/>
<accession>A0A7M7N9U8</accession>
<dbReference type="OMA" id="FHRKFPY"/>
<comment type="function">
    <text evidence="8">AMP deaminase plays a critical role in energy metabolism. Catalyzes the deamination of AMP to IMP and plays an important role in the purine nucleotide cycle.</text>
</comment>
<proteinExistence type="inferred from homology"/>
<dbReference type="FunFam" id="3.20.20.140:FF:000035">
    <property type="entry name" value="Probable amp deaminase"/>
    <property type="match status" value="1"/>
</dbReference>
<dbReference type="FunFam" id="4.10.800.20:FF:000001">
    <property type="entry name" value="AMP deaminase"/>
    <property type="match status" value="1"/>
</dbReference>
<dbReference type="GO" id="GO:0006188">
    <property type="term" value="P:IMP biosynthetic process"/>
    <property type="evidence" value="ECO:0000318"/>
    <property type="project" value="GO_Central"/>
</dbReference>
<dbReference type="AlphaFoldDB" id="A0A7M7N9U8"/>
<dbReference type="PIRSF" id="PIRSF001251">
    <property type="entry name" value="AMP_deaminase_met"/>
    <property type="match status" value="1"/>
</dbReference>
<sequence length="851" mass="97485">MATNASQRQQEGRVHTNGNNGDATEIDGPALDRDSLRLSFAKLGDKLHMNGDETDHHASLSGSSSPHHVTPFSPSRTPRFPKHKPSPMDSTYADLAQQVLKDSRTDESRCANYEFPDEIPIENIEEKNTRVQKVVSYASALKQRSANTSPERATGTSTSSKTVLPHHSKTFEMGDEAEDELTQSPDPSSHERFSHMTSQLSLEYQRVSISGEDMSGVPPEDLHFASMSLVEALLIREKYMELASQTFPRTTTYFLRQVDRKPLNLDESSSVEDAHNHPINAPSKSDPFEMELPDAISCELKLMEGVMRVFENQEKLEKNEPIELAYPDRSTFLIDSNKMLALIANGPIKSFSYRRLSYLSSKFHLHNLLNEMKELAAQKSVPHRDFYNLRKVDTHVHAASCMNQKHLLRFIKKKMKTEASREVYFDKKLGRALTLKEVFDSMNLNAYDINVDMLDVHADRNTFHRFDKFNSKYNPIGESKLREIFIKTDNFIGGEYFAQLIKEVAADLEESKYQNAEYRLSIYGRNRNEWDNLAKWAVKHHVYSDNIRWLIQVPRLYDVYKSNKLVSNFGDLLDNLFGPLFEVTRDPSSHPDLHKFLKYVSGFDSVDDESKPEDLIFSADSPEPENWSGIHNPPYSYYLYYMYSNIVVLNNFRRERNMNMFVLRPHCGEAGPVHHLVTSFMLAENISHGLLLRKSPVLQYLYFLSQIGIAMSPLSNNSLFLNYHRNPLPEFHARGLCVSISTDDPLQFHFTKEPLMEEYSIAVQVWKLTTCDMCELARNSVVMSGFDNDTKDHWLGPNHRKEGPAGNEITRTNVPDIRVAFRHETLCGELLTICRAAQDKSEHFAALPKNF</sequence>
<dbReference type="UniPathway" id="UPA00591">
    <property type="reaction ID" value="UER00663"/>
</dbReference>
<protein>
    <recommendedName>
        <fullName evidence="9">AMP deaminase</fullName>
        <ecNumber evidence="9">3.5.4.6</ecNumber>
    </recommendedName>
</protein>
<evidence type="ECO:0000256" key="3">
    <source>
        <dbReference type="ARBA" id="ARBA00006676"/>
    </source>
</evidence>
<feature type="compositionally biased region" description="Polar residues" evidence="10">
    <location>
        <begin position="142"/>
        <end position="162"/>
    </location>
</feature>